<evidence type="ECO:0000256" key="4">
    <source>
        <dbReference type="ARBA" id="ARBA00023136"/>
    </source>
</evidence>
<evidence type="ECO:0000256" key="3">
    <source>
        <dbReference type="ARBA" id="ARBA00022989"/>
    </source>
</evidence>
<feature type="transmembrane region" description="Helical" evidence="5">
    <location>
        <begin position="12"/>
        <end position="31"/>
    </location>
</feature>
<keyword evidence="2 5" id="KW-0812">Transmembrane</keyword>
<feature type="transmembrane region" description="Helical" evidence="5">
    <location>
        <begin position="280"/>
        <end position="307"/>
    </location>
</feature>
<proteinExistence type="predicted"/>
<sequence length="462" mass="50198">MKITRDRHESSRSYGWIALALFAIMVALLGGSSRADAVQITVLRPMAALFLIPALYFLTKDRLAPVRTPAMLLGALAICMAIQLIPFPAGIWQALPGRGPVEAAGAQLGMGDLWRPISMVPTRGYNALLSLLVPIGALLLFAAMGVRRMVPFLILIGLGAANALLGILQVVAGRGSPLFFYEITNYGSAVGFFANHNHSAVFAAMTLLMIAYVMTSAALAITRPWQRLLLGSLYLLVLLAALIGGSRAGLLTTILAIGASAFLFWNAWRSRWSEPKWERAALAISPIWLIGIAAAGLVAIVAIFAAFDRIPALARVTEAGTFEDLRWSLLPTLREMVITYGLLGAGFGSFEEVYHIHEPASLMVPSYVNQAHNDLAQLIIEGGLPALVILCAFLVWLVRSLRDIMRMGSDRLAKLAFWLTTFTIIMFASLFDYPLRTPLFQAIAVWLVAILAVERARLISPD</sequence>
<evidence type="ECO:0000313" key="8">
    <source>
        <dbReference type="Proteomes" id="UP000460290"/>
    </source>
</evidence>
<keyword evidence="8" id="KW-1185">Reference proteome</keyword>
<feature type="transmembrane region" description="Helical" evidence="5">
    <location>
        <begin position="70"/>
        <end position="92"/>
    </location>
</feature>
<feature type="transmembrane region" description="Helical" evidence="5">
    <location>
        <begin position="200"/>
        <end position="221"/>
    </location>
</feature>
<evidence type="ECO:0000259" key="6">
    <source>
        <dbReference type="Pfam" id="PF04932"/>
    </source>
</evidence>
<dbReference type="InterPro" id="IPR007016">
    <property type="entry name" value="O-antigen_ligase-rel_domated"/>
</dbReference>
<keyword evidence="3 5" id="KW-1133">Transmembrane helix</keyword>
<feature type="domain" description="O-antigen ligase-related" evidence="6">
    <location>
        <begin position="234"/>
        <end position="390"/>
    </location>
</feature>
<accession>A0A844Z5F8</accession>
<organism evidence="7 8">
    <name type="scientific">Pontixanthobacter aestiaquae</name>
    <dbReference type="NCBI Taxonomy" id="1509367"/>
    <lineage>
        <taxon>Bacteria</taxon>
        <taxon>Pseudomonadati</taxon>
        <taxon>Pseudomonadota</taxon>
        <taxon>Alphaproteobacteria</taxon>
        <taxon>Sphingomonadales</taxon>
        <taxon>Erythrobacteraceae</taxon>
        <taxon>Pontixanthobacter</taxon>
    </lineage>
</organism>
<feature type="transmembrane region" description="Helical" evidence="5">
    <location>
        <begin position="124"/>
        <end position="143"/>
    </location>
</feature>
<feature type="transmembrane region" description="Helical" evidence="5">
    <location>
        <begin position="437"/>
        <end position="453"/>
    </location>
</feature>
<keyword evidence="4 5" id="KW-0472">Membrane</keyword>
<feature type="transmembrane region" description="Helical" evidence="5">
    <location>
        <begin position="150"/>
        <end position="172"/>
    </location>
</feature>
<dbReference type="AlphaFoldDB" id="A0A844Z5F8"/>
<dbReference type="OrthoDB" id="7628239at2"/>
<feature type="transmembrane region" description="Helical" evidence="5">
    <location>
        <begin position="228"/>
        <end position="244"/>
    </location>
</feature>
<dbReference type="PANTHER" id="PTHR37422">
    <property type="entry name" value="TEICHURONIC ACID BIOSYNTHESIS PROTEIN TUAE"/>
    <property type="match status" value="1"/>
</dbReference>
<dbReference type="PANTHER" id="PTHR37422:SF23">
    <property type="entry name" value="TEICHURONIC ACID BIOSYNTHESIS PROTEIN TUAE"/>
    <property type="match status" value="1"/>
</dbReference>
<evidence type="ECO:0000256" key="5">
    <source>
        <dbReference type="SAM" id="Phobius"/>
    </source>
</evidence>
<evidence type="ECO:0000256" key="1">
    <source>
        <dbReference type="ARBA" id="ARBA00004141"/>
    </source>
</evidence>
<reference evidence="7 8" key="1">
    <citation type="submission" date="2019-12" db="EMBL/GenBank/DDBJ databases">
        <title>Genomic-based taxomic classification of the family Erythrobacteraceae.</title>
        <authorList>
            <person name="Xu L."/>
        </authorList>
    </citation>
    <scope>NUCLEOTIDE SEQUENCE [LARGE SCALE GENOMIC DNA]</scope>
    <source>
        <strain evidence="7 8">KCTC 42006</strain>
    </source>
</reference>
<dbReference type="RefSeq" id="WP_160612395.1">
    <property type="nucleotide sequence ID" value="NZ_JAUFQM010000001.1"/>
</dbReference>
<dbReference type="Proteomes" id="UP000460290">
    <property type="component" value="Unassembled WGS sequence"/>
</dbReference>
<feature type="transmembrane region" description="Helical" evidence="5">
    <location>
        <begin position="411"/>
        <end position="431"/>
    </location>
</feature>
<comment type="subcellular location">
    <subcellularLocation>
        <location evidence="1">Membrane</location>
        <topology evidence="1">Multi-pass membrane protein</topology>
    </subcellularLocation>
</comment>
<dbReference type="EMBL" id="WTYZ01000001">
    <property type="protein sequence ID" value="MXO82060.1"/>
    <property type="molecule type" value="Genomic_DNA"/>
</dbReference>
<dbReference type="InterPro" id="IPR051533">
    <property type="entry name" value="WaaL-like"/>
</dbReference>
<evidence type="ECO:0000313" key="7">
    <source>
        <dbReference type="EMBL" id="MXO82060.1"/>
    </source>
</evidence>
<feature type="transmembrane region" description="Helical" evidence="5">
    <location>
        <begin position="37"/>
        <end position="58"/>
    </location>
</feature>
<evidence type="ECO:0000256" key="2">
    <source>
        <dbReference type="ARBA" id="ARBA00022692"/>
    </source>
</evidence>
<name>A0A844Z5F8_9SPHN</name>
<gene>
    <name evidence="7" type="ORF">GRI35_01565</name>
</gene>
<feature type="transmembrane region" description="Helical" evidence="5">
    <location>
        <begin position="375"/>
        <end position="399"/>
    </location>
</feature>
<protein>
    <recommendedName>
        <fullName evidence="6">O-antigen ligase-related domain-containing protein</fullName>
    </recommendedName>
</protein>
<feature type="transmembrane region" description="Helical" evidence="5">
    <location>
        <begin position="250"/>
        <end position="268"/>
    </location>
</feature>
<dbReference type="Pfam" id="PF04932">
    <property type="entry name" value="Wzy_C"/>
    <property type="match status" value="1"/>
</dbReference>
<comment type="caution">
    <text evidence="7">The sequence shown here is derived from an EMBL/GenBank/DDBJ whole genome shotgun (WGS) entry which is preliminary data.</text>
</comment>
<dbReference type="GO" id="GO:0016020">
    <property type="term" value="C:membrane"/>
    <property type="evidence" value="ECO:0007669"/>
    <property type="project" value="UniProtKB-SubCell"/>
</dbReference>